<comment type="caution">
    <text evidence="1">The sequence shown here is derived from an EMBL/GenBank/DDBJ whole genome shotgun (WGS) entry which is preliminary data.</text>
</comment>
<name>A0ABQ5D443_9ASTR</name>
<keyword evidence="2" id="KW-1185">Reference proteome</keyword>
<accession>A0ABQ5D443</accession>
<proteinExistence type="predicted"/>
<reference evidence="1" key="2">
    <citation type="submission" date="2022-01" db="EMBL/GenBank/DDBJ databases">
        <authorList>
            <person name="Yamashiro T."/>
            <person name="Shiraishi A."/>
            <person name="Satake H."/>
            <person name="Nakayama K."/>
        </authorList>
    </citation>
    <scope>NUCLEOTIDE SEQUENCE</scope>
</reference>
<protein>
    <submittedName>
        <fullName evidence="1">Uncharacterized protein</fullName>
    </submittedName>
</protein>
<dbReference type="Proteomes" id="UP001151760">
    <property type="component" value="Unassembled WGS sequence"/>
</dbReference>
<gene>
    <name evidence="1" type="ORF">Tco_0924158</name>
</gene>
<evidence type="ECO:0000313" key="1">
    <source>
        <dbReference type="EMBL" id="GJT33739.1"/>
    </source>
</evidence>
<organism evidence="1 2">
    <name type="scientific">Tanacetum coccineum</name>
    <dbReference type="NCBI Taxonomy" id="301880"/>
    <lineage>
        <taxon>Eukaryota</taxon>
        <taxon>Viridiplantae</taxon>
        <taxon>Streptophyta</taxon>
        <taxon>Embryophyta</taxon>
        <taxon>Tracheophyta</taxon>
        <taxon>Spermatophyta</taxon>
        <taxon>Magnoliopsida</taxon>
        <taxon>eudicotyledons</taxon>
        <taxon>Gunneridae</taxon>
        <taxon>Pentapetalae</taxon>
        <taxon>asterids</taxon>
        <taxon>campanulids</taxon>
        <taxon>Asterales</taxon>
        <taxon>Asteraceae</taxon>
        <taxon>Asteroideae</taxon>
        <taxon>Anthemideae</taxon>
        <taxon>Anthemidinae</taxon>
        <taxon>Tanacetum</taxon>
    </lineage>
</organism>
<sequence length="98" mass="10964">MATRETSVAFHSSMVNANFPKSMYFNWGAHYSSTTFAFSRMVTYLTVVITQQLYPSTLSHVQLLLIKNVLQTLVISEHGALGAIQILSPHLQGEHYCS</sequence>
<evidence type="ECO:0000313" key="2">
    <source>
        <dbReference type="Proteomes" id="UP001151760"/>
    </source>
</evidence>
<dbReference type="EMBL" id="BQNB010014904">
    <property type="protein sequence ID" value="GJT33739.1"/>
    <property type="molecule type" value="Genomic_DNA"/>
</dbReference>
<reference evidence="1" key="1">
    <citation type="journal article" date="2022" name="Int. J. Mol. Sci.">
        <title>Draft Genome of Tanacetum Coccineum: Genomic Comparison of Closely Related Tanacetum-Family Plants.</title>
        <authorList>
            <person name="Yamashiro T."/>
            <person name="Shiraishi A."/>
            <person name="Nakayama K."/>
            <person name="Satake H."/>
        </authorList>
    </citation>
    <scope>NUCLEOTIDE SEQUENCE</scope>
</reference>